<gene>
    <name evidence="2" type="ORF">PCOR1329_LOCUS44275</name>
</gene>
<dbReference type="EMBL" id="CAUYUJ010015320">
    <property type="protein sequence ID" value="CAK0852523.1"/>
    <property type="molecule type" value="Genomic_DNA"/>
</dbReference>
<evidence type="ECO:0000313" key="3">
    <source>
        <dbReference type="Proteomes" id="UP001189429"/>
    </source>
</evidence>
<proteinExistence type="predicted"/>
<comment type="caution">
    <text evidence="2">The sequence shown here is derived from an EMBL/GenBank/DDBJ whole genome shotgun (WGS) entry which is preliminary data.</text>
</comment>
<evidence type="ECO:0000313" key="2">
    <source>
        <dbReference type="EMBL" id="CAK0852523.1"/>
    </source>
</evidence>
<keyword evidence="1" id="KW-0732">Signal</keyword>
<reference evidence="2" key="1">
    <citation type="submission" date="2023-10" db="EMBL/GenBank/DDBJ databases">
        <authorList>
            <person name="Chen Y."/>
            <person name="Shah S."/>
            <person name="Dougan E. K."/>
            <person name="Thang M."/>
            <person name="Chan C."/>
        </authorList>
    </citation>
    <scope>NUCLEOTIDE SEQUENCE [LARGE SCALE GENOMIC DNA]</scope>
</reference>
<feature type="chain" id="PRO_5047200347" evidence="1">
    <location>
        <begin position="26"/>
        <end position="316"/>
    </location>
</feature>
<organism evidence="2 3">
    <name type="scientific">Prorocentrum cordatum</name>
    <dbReference type="NCBI Taxonomy" id="2364126"/>
    <lineage>
        <taxon>Eukaryota</taxon>
        <taxon>Sar</taxon>
        <taxon>Alveolata</taxon>
        <taxon>Dinophyceae</taxon>
        <taxon>Prorocentrales</taxon>
        <taxon>Prorocentraceae</taxon>
        <taxon>Prorocentrum</taxon>
    </lineage>
</organism>
<feature type="signal peptide" evidence="1">
    <location>
        <begin position="1"/>
        <end position="25"/>
    </location>
</feature>
<name>A0ABN9U1N6_9DINO</name>
<sequence length="316" mass="33915">MMMSRQTSVAMTLILAVDFVTLSQARVGGKEKGGACECQNWADVYYRSLASCGRANELYFLSKWGFSAAYAATEPITGLPHKVCADFFKNFLSTSCVNVDLLGGSKPTNRSGQQWCYVSNDCDNLNGGEYASNQIGFAQGAWNNLQSASTLAWKICEPTADAMLKHMSVQEVIDAATESDVSLSRILRLAYPAVNITYGEAAAFLEAVNDAYSNTSTLEEMVDSVDAPAPVWGSAAASVHARLAAVVKSEQATILDSPGHGDNFHVVQGRAVYEVKRVPNGNMAYLGGHFADEFTVSCILGCALAERLDAVDLETL</sequence>
<evidence type="ECO:0000256" key="1">
    <source>
        <dbReference type="SAM" id="SignalP"/>
    </source>
</evidence>
<protein>
    <submittedName>
        <fullName evidence="2">Uncharacterized protein</fullName>
    </submittedName>
</protein>
<keyword evidence="3" id="KW-1185">Reference proteome</keyword>
<dbReference type="Proteomes" id="UP001189429">
    <property type="component" value="Unassembled WGS sequence"/>
</dbReference>
<accession>A0ABN9U1N6</accession>